<feature type="region of interest" description="Disordered" evidence="1">
    <location>
        <begin position="1"/>
        <end position="73"/>
    </location>
</feature>
<evidence type="ECO:0000256" key="1">
    <source>
        <dbReference type="SAM" id="MobiDB-lite"/>
    </source>
</evidence>
<sequence>MSISLWAAPRKQAETTSAQAQEPKTPAWNKPDEDALQPDQADQADQADQTPSRTYGGDFPWTNLVSPKCEQGA</sequence>
<protein>
    <submittedName>
        <fullName evidence="2">Uncharacterized protein</fullName>
    </submittedName>
</protein>
<dbReference type="EMBL" id="BBTG02000001">
    <property type="protein sequence ID" value="GAO17635.1"/>
    <property type="molecule type" value="Genomic_DNA"/>
</dbReference>
<dbReference type="AlphaFoldDB" id="A0A1B5L2J4"/>
<reference evidence="3" key="1">
    <citation type="journal article" date="2016" name="Genome Announc.">
        <title>Genome sequence of Ustilaginoidea virens IPU010, a rice pathogenic fungus causing false smut.</title>
        <authorList>
            <person name="Kumagai T."/>
            <person name="Ishii T."/>
            <person name="Terai G."/>
            <person name="Umemura M."/>
            <person name="Machida M."/>
            <person name="Asai K."/>
        </authorList>
    </citation>
    <scope>NUCLEOTIDE SEQUENCE [LARGE SCALE GENOMIC DNA]</scope>
    <source>
        <strain evidence="3">IPU010</strain>
    </source>
</reference>
<name>A0A1B5L2J4_USTVR</name>
<accession>A0A1B5L2J4</accession>
<dbReference type="Proteomes" id="UP000054053">
    <property type="component" value="Unassembled WGS sequence"/>
</dbReference>
<feature type="compositionally biased region" description="Low complexity" evidence="1">
    <location>
        <begin position="37"/>
        <end position="49"/>
    </location>
</feature>
<organism evidence="2 3">
    <name type="scientific">Ustilaginoidea virens</name>
    <name type="common">Rice false smut fungus</name>
    <name type="synonym">Villosiclava virens</name>
    <dbReference type="NCBI Taxonomy" id="1159556"/>
    <lineage>
        <taxon>Eukaryota</taxon>
        <taxon>Fungi</taxon>
        <taxon>Dikarya</taxon>
        <taxon>Ascomycota</taxon>
        <taxon>Pezizomycotina</taxon>
        <taxon>Sordariomycetes</taxon>
        <taxon>Hypocreomycetidae</taxon>
        <taxon>Hypocreales</taxon>
        <taxon>Clavicipitaceae</taxon>
        <taxon>Ustilaginoidea</taxon>
    </lineage>
</organism>
<comment type="caution">
    <text evidence="2">The sequence shown here is derived from an EMBL/GenBank/DDBJ whole genome shotgun (WGS) entry which is preliminary data.</text>
</comment>
<evidence type="ECO:0000313" key="3">
    <source>
        <dbReference type="Proteomes" id="UP000054053"/>
    </source>
</evidence>
<evidence type="ECO:0000313" key="2">
    <source>
        <dbReference type="EMBL" id="GAO17635.1"/>
    </source>
</evidence>
<gene>
    <name evidence="2" type="ORF">UVI_02001980</name>
</gene>
<proteinExistence type="predicted"/>